<feature type="compositionally biased region" description="Basic and acidic residues" evidence="1">
    <location>
        <begin position="38"/>
        <end position="75"/>
    </location>
</feature>
<feature type="region of interest" description="Disordered" evidence="1">
    <location>
        <begin position="108"/>
        <end position="134"/>
    </location>
</feature>
<feature type="chain" id="PRO_5047382454" evidence="2">
    <location>
        <begin position="28"/>
        <end position="134"/>
    </location>
</feature>
<protein>
    <submittedName>
        <fullName evidence="3">PepSY domain-containing protein</fullName>
    </submittedName>
</protein>
<name>A0ABW0SS03_9GAMM</name>
<comment type="caution">
    <text evidence="3">The sequence shown here is derived from an EMBL/GenBank/DDBJ whole genome shotgun (WGS) entry which is preliminary data.</text>
</comment>
<keyword evidence="2" id="KW-0732">Signal</keyword>
<reference evidence="4" key="1">
    <citation type="journal article" date="2019" name="Int. J. Syst. Evol. Microbiol.">
        <title>The Global Catalogue of Microorganisms (GCM) 10K type strain sequencing project: providing services to taxonomists for standard genome sequencing and annotation.</title>
        <authorList>
            <consortium name="The Broad Institute Genomics Platform"/>
            <consortium name="The Broad Institute Genome Sequencing Center for Infectious Disease"/>
            <person name="Wu L."/>
            <person name="Ma J."/>
        </authorList>
    </citation>
    <scope>NUCLEOTIDE SEQUENCE [LARGE SCALE GENOMIC DNA]</scope>
    <source>
        <strain evidence="4">KACC 11407</strain>
    </source>
</reference>
<organism evidence="3 4">
    <name type="scientific">Lysobacter yangpyeongensis</name>
    <dbReference type="NCBI Taxonomy" id="346182"/>
    <lineage>
        <taxon>Bacteria</taxon>
        <taxon>Pseudomonadati</taxon>
        <taxon>Pseudomonadota</taxon>
        <taxon>Gammaproteobacteria</taxon>
        <taxon>Lysobacterales</taxon>
        <taxon>Lysobacteraceae</taxon>
        <taxon>Lysobacter</taxon>
    </lineage>
</organism>
<feature type="region of interest" description="Disordered" evidence="1">
    <location>
        <begin position="26"/>
        <end position="75"/>
    </location>
</feature>
<evidence type="ECO:0000256" key="1">
    <source>
        <dbReference type="SAM" id="MobiDB-lite"/>
    </source>
</evidence>
<evidence type="ECO:0000313" key="3">
    <source>
        <dbReference type="EMBL" id="MFC5571400.1"/>
    </source>
</evidence>
<evidence type="ECO:0000313" key="4">
    <source>
        <dbReference type="Proteomes" id="UP001596036"/>
    </source>
</evidence>
<feature type="compositionally biased region" description="Basic and acidic residues" evidence="1">
    <location>
        <begin position="124"/>
        <end position="134"/>
    </location>
</feature>
<dbReference type="RefSeq" id="WP_386756027.1">
    <property type="nucleotide sequence ID" value="NZ_JBHSNM010000008.1"/>
</dbReference>
<dbReference type="EMBL" id="JBHSNM010000008">
    <property type="protein sequence ID" value="MFC5571400.1"/>
    <property type="molecule type" value="Genomic_DNA"/>
</dbReference>
<feature type="signal peptide" evidence="2">
    <location>
        <begin position="1"/>
        <end position="27"/>
    </location>
</feature>
<sequence length="134" mass="15002">MPRTAPRLAPLLLLAATLVVPAGQAMAQGPGGLLDRSGAGRDAGDRFERAQRDESRRDERHDRGEDHRALSDAVRRVERRTGGRILSAERVPFDGRNVNRVKVVDSQGRVRVYMDDPQGQGPQREQRPRDRDDD</sequence>
<keyword evidence="4" id="KW-1185">Reference proteome</keyword>
<dbReference type="Proteomes" id="UP001596036">
    <property type="component" value="Unassembled WGS sequence"/>
</dbReference>
<accession>A0ABW0SS03</accession>
<proteinExistence type="predicted"/>
<evidence type="ECO:0000256" key="2">
    <source>
        <dbReference type="SAM" id="SignalP"/>
    </source>
</evidence>
<gene>
    <name evidence="3" type="ORF">ACFPN1_15155</name>
</gene>